<dbReference type="AlphaFoldDB" id="A0A9D2SUU2"/>
<proteinExistence type="predicted"/>
<sequence>MAEWKNVTDTFSEEQRYYNGKYLEIDEVYNDEVEVSVFSADDEPYEIYFNYDIFYGIVYAEKEKVYEIRDEMKRELQSEYDRNKKVTDEFIRKFTEKYDVCMPNDIYFNFDITDFF</sequence>
<dbReference type="Proteomes" id="UP000823890">
    <property type="component" value="Unassembled WGS sequence"/>
</dbReference>
<evidence type="ECO:0000313" key="1">
    <source>
        <dbReference type="EMBL" id="HJC34936.1"/>
    </source>
</evidence>
<dbReference type="EMBL" id="DWWO01000121">
    <property type="protein sequence ID" value="HJC34936.1"/>
    <property type="molecule type" value="Genomic_DNA"/>
</dbReference>
<gene>
    <name evidence="1" type="ORF">H9758_10170</name>
</gene>
<evidence type="ECO:0000313" key="2">
    <source>
        <dbReference type="Proteomes" id="UP000823890"/>
    </source>
</evidence>
<comment type="caution">
    <text evidence="1">The sequence shown here is derived from an EMBL/GenBank/DDBJ whole genome shotgun (WGS) entry which is preliminary data.</text>
</comment>
<protein>
    <submittedName>
        <fullName evidence="1">Uncharacterized protein</fullName>
    </submittedName>
</protein>
<accession>A0A9D2SUU2</accession>
<organism evidence="1 2">
    <name type="scientific">Candidatus Mediterraneibacter faecipullorum</name>
    <dbReference type="NCBI Taxonomy" id="2838670"/>
    <lineage>
        <taxon>Bacteria</taxon>
        <taxon>Bacillati</taxon>
        <taxon>Bacillota</taxon>
        <taxon>Clostridia</taxon>
        <taxon>Lachnospirales</taxon>
        <taxon>Lachnospiraceae</taxon>
        <taxon>Mediterraneibacter</taxon>
    </lineage>
</organism>
<reference evidence="1" key="2">
    <citation type="submission" date="2021-04" db="EMBL/GenBank/DDBJ databases">
        <authorList>
            <person name="Gilroy R."/>
        </authorList>
    </citation>
    <scope>NUCLEOTIDE SEQUENCE</scope>
    <source>
        <strain evidence="1">ChiW19-954</strain>
    </source>
</reference>
<reference evidence="1" key="1">
    <citation type="journal article" date="2021" name="PeerJ">
        <title>Extensive microbial diversity within the chicken gut microbiome revealed by metagenomics and culture.</title>
        <authorList>
            <person name="Gilroy R."/>
            <person name="Ravi A."/>
            <person name="Getino M."/>
            <person name="Pursley I."/>
            <person name="Horton D.L."/>
            <person name="Alikhan N.F."/>
            <person name="Baker D."/>
            <person name="Gharbi K."/>
            <person name="Hall N."/>
            <person name="Watson M."/>
            <person name="Adriaenssens E.M."/>
            <person name="Foster-Nyarko E."/>
            <person name="Jarju S."/>
            <person name="Secka A."/>
            <person name="Antonio M."/>
            <person name="Oren A."/>
            <person name="Chaudhuri R.R."/>
            <person name="La Ragione R."/>
            <person name="Hildebrand F."/>
            <person name="Pallen M.J."/>
        </authorList>
    </citation>
    <scope>NUCLEOTIDE SEQUENCE</scope>
    <source>
        <strain evidence="1">ChiW19-954</strain>
    </source>
</reference>
<name>A0A9D2SUU2_9FIRM</name>